<feature type="transmembrane region" description="Helical" evidence="5">
    <location>
        <begin position="183"/>
        <end position="203"/>
    </location>
</feature>
<dbReference type="FunFam" id="1.20.1560.10:FF:000070">
    <property type="entry name" value="Multidrug ABC transporter ATP-binding protein"/>
    <property type="match status" value="1"/>
</dbReference>
<evidence type="ECO:0000256" key="5">
    <source>
        <dbReference type="SAM" id="Phobius"/>
    </source>
</evidence>
<dbReference type="PANTHER" id="PTHR43394:SF1">
    <property type="entry name" value="ATP-BINDING CASSETTE SUB-FAMILY B MEMBER 10, MITOCHONDRIAL"/>
    <property type="match status" value="1"/>
</dbReference>
<dbReference type="PROSITE" id="PS50929">
    <property type="entry name" value="ABC_TM1F"/>
    <property type="match status" value="1"/>
</dbReference>
<dbReference type="AlphaFoldDB" id="A0A227JA91"/>
<dbReference type="Proteomes" id="UP000214596">
    <property type="component" value="Unassembled WGS sequence"/>
</dbReference>
<dbReference type="InterPro" id="IPR011527">
    <property type="entry name" value="ABC1_TM_dom"/>
</dbReference>
<sequence>MFNWFEKLTQPFPQMETEKPPKTLFGFCRFYTRGFEAPLLVMAIFSALIAVTEVTLLRYMGELVDILANQDRATFWVDQGDRMMMMVLLVVVVMPCLGFVHSMVMHQTLLGNYPMSIRWLIHRYLLKQAVGFFQRDFAGRVATKVMQSALAVRETVMKLVDVLVYISVYFLSMIWMMGEADGLLMLPIVVWLGIYVLIQFYFIPRMKQVATDQADARSVMTGRIVDSYTNISTVKLFAHSQRELEYAESSMKQFLVTVYRQMRM</sequence>
<keyword evidence="3 5" id="KW-1133">Transmembrane helix</keyword>
<protein>
    <submittedName>
        <fullName evidence="7">Multidrug ABC transporter ATP-binding protein</fullName>
    </submittedName>
</protein>
<dbReference type="GO" id="GO:0015421">
    <property type="term" value="F:ABC-type oligopeptide transporter activity"/>
    <property type="evidence" value="ECO:0007669"/>
    <property type="project" value="TreeGrafter"/>
</dbReference>
<gene>
    <name evidence="7" type="ORF">CA163_14645</name>
</gene>
<dbReference type="EMBL" id="NIXT01000844">
    <property type="protein sequence ID" value="OXE32061.1"/>
    <property type="molecule type" value="Genomic_DNA"/>
</dbReference>
<dbReference type="PANTHER" id="PTHR43394">
    <property type="entry name" value="ATP-DEPENDENT PERMEASE MDL1, MITOCHONDRIAL"/>
    <property type="match status" value="1"/>
</dbReference>
<evidence type="ECO:0000313" key="8">
    <source>
        <dbReference type="Proteomes" id="UP000214596"/>
    </source>
</evidence>
<organism evidence="7 8">
    <name type="scientific">Vibrio parahaemolyticus</name>
    <dbReference type="NCBI Taxonomy" id="670"/>
    <lineage>
        <taxon>Bacteria</taxon>
        <taxon>Pseudomonadati</taxon>
        <taxon>Pseudomonadota</taxon>
        <taxon>Gammaproteobacteria</taxon>
        <taxon>Vibrionales</taxon>
        <taxon>Vibrionaceae</taxon>
        <taxon>Vibrio</taxon>
    </lineage>
</organism>
<dbReference type="GO" id="GO:0005886">
    <property type="term" value="C:plasma membrane"/>
    <property type="evidence" value="ECO:0007669"/>
    <property type="project" value="UniProtKB-SubCell"/>
</dbReference>
<feature type="transmembrane region" description="Helical" evidence="5">
    <location>
        <begin position="156"/>
        <end position="177"/>
    </location>
</feature>
<dbReference type="Pfam" id="PF00664">
    <property type="entry name" value="ABC_membrane"/>
    <property type="match status" value="1"/>
</dbReference>
<feature type="non-terminal residue" evidence="7">
    <location>
        <position position="264"/>
    </location>
</feature>
<dbReference type="STRING" id="670.ACZ92_02405"/>
<evidence type="ECO:0000256" key="1">
    <source>
        <dbReference type="ARBA" id="ARBA00004651"/>
    </source>
</evidence>
<evidence type="ECO:0000259" key="6">
    <source>
        <dbReference type="PROSITE" id="PS50929"/>
    </source>
</evidence>
<keyword evidence="4 5" id="KW-0472">Membrane</keyword>
<keyword evidence="7" id="KW-0067">ATP-binding</keyword>
<dbReference type="InterPro" id="IPR036640">
    <property type="entry name" value="ABC1_TM_sf"/>
</dbReference>
<comment type="subcellular location">
    <subcellularLocation>
        <location evidence="1">Cell membrane</location>
        <topology evidence="1">Multi-pass membrane protein</topology>
    </subcellularLocation>
</comment>
<keyword evidence="2 5" id="KW-0812">Transmembrane</keyword>
<proteinExistence type="predicted"/>
<accession>A0A227JA91</accession>
<keyword evidence="7" id="KW-0547">Nucleotide-binding</keyword>
<name>A0A227JA91_VIBPH</name>
<feature type="domain" description="ABC transmembrane type-1" evidence="6">
    <location>
        <begin position="40"/>
        <end position="264"/>
    </location>
</feature>
<feature type="transmembrane region" description="Helical" evidence="5">
    <location>
        <begin position="39"/>
        <end position="60"/>
    </location>
</feature>
<dbReference type="GO" id="GO:0005524">
    <property type="term" value="F:ATP binding"/>
    <property type="evidence" value="ECO:0007669"/>
    <property type="project" value="UniProtKB-KW"/>
</dbReference>
<evidence type="ECO:0000256" key="2">
    <source>
        <dbReference type="ARBA" id="ARBA00022692"/>
    </source>
</evidence>
<dbReference type="SUPFAM" id="SSF90123">
    <property type="entry name" value="ABC transporter transmembrane region"/>
    <property type="match status" value="1"/>
</dbReference>
<dbReference type="Gene3D" id="1.20.1560.10">
    <property type="entry name" value="ABC transporter type 1, transmembrane domain"/>
    <property type="match status" value="1"/>
</dbReference>
<evidence type="ECO:0000256" key="4">
    <source>
        <dbReference type="ARBA" id="ARBA00023136"/>
    </source>
</evidence>
<evidence type="ECO:0000256" key="3">
    <source>
        <dbReference type="ARBA" id="ARBA00022989"/>
    </source>
</evidence>
<dbReference type="InterPro" id="IPR039421">
    <property type="entry name" value="Type_1_exporter"/>
</dbReference>
<feature type="transmembrane region" description="Helical" evidence="5">
    <location>
        <begin position="83"/>
        <end position="105"/>
    </location>
</feature>
<comment type="caution">
    <text evidence="7">The sequence shown here is derived from an EMBL/GenBank/DDBJ whole genome shotgun (WGS) entry which is preliminary data.</text>
</comment>
<evidence type="ECO:0000313" key="7">
    <source>
        <dbReference type="EMBL" id="OXE32061.1"/>
    </source>
</evidence>
<reference evidence="7 8" key="1">
    <citation type="journal article" date="2017" name="Appl. Environ. Microbiol.">
        <title>Parallel evolution of two clades of a major Atlantic endemic Vibrio parahaemolyticus pathogen lineage by independent acquisition of related pathogenicity islands.</title>
        <authorList>
            <person name="Xu F."/>
            <person name="Gonzalez-Escalona N."/>
            <person name="Drees K.P."/>
            <person name="Sebra R.P."/>
            <person name="Cooper V.S."/>
            <person name="Jones S.H."/>
            <person name="Whistler C.A."/>
        </authorList>
    </citation>
    <scope>NUCLEOTIDE SEQUENCE [LARGE SCALE GENOMIC DNA]</scope>
    <source>
        <strain evidence="7 8">MAVP-3</strain>
    </source>
</reference>